<keyword evidence="4" id="KW-1185">Reference proteome</keyword>
<dbReference type="InterPro" id="IPR028976">
    <property type="entry name" value="CheC-like_sf"/>
</dbReference>
<dbReference type="InterPro" id="IPR038756">
    <property type="entry name" value="CheX-like"/>
</dbReference>
<proteinExistence type="predicted"/>
<dbReference type="CDD" id="cd17906">
    <property type="entry name" value="CheX"/>
    <property type="match status" value="1"/>
</dbReference>
<dbReference type="PANTHER" id="PTHR39452:SF1">
    <property type="entry name" value="CHEY-P PHOSPHATASE CHEX"/>
    <property type="match status" value="1"/>
</dbReference>
<comment type="caution">
    <text evidence="3">The sequence shown here is derived from an EMBL/GenBank/DDBJ whole genome shotgun (WGS) entry which is preliminary data.</text>
</comment>
<dbReference type="GO" id="GO:0006935">
    <property type="term" value="P:chemotaxis"/>
    <property type="evidence" value="ECO:0007669"/>
    <property type="project" value="UniProtKB-KW"/>
</dbReference>
<sequence>MPSLDAKTHSKRRTLDVAFINPFLNAVIEVLRTMATTEVEPGKPYLKEDDKARGDVTGLIAVTGYSKGSFALTFPEPCARAIISTMLGGEELAPYGNDVRDGVGELTNMIAGLARRDLAHLGMKFHASVPEVMMGPEHTVEHLAKAPVLCIPFTCPHGDIVVEVCLDIS</sequence>
<evidence type="ECO:0000313" key="3">
    <source>
        <dbReference type="EMBL" id="TVM16895.1"/>
    </source>
</evidence>
<dbReference type="PANTHER" id="PTHR39452">
    <property type="entry name" value="CHEY-P PHOSPHATASE CHEX"/>
    <property type="match status" value="1"/>
</dbReference>
<reference evidence="3 4" key="1">
    <citation type="submission" date="2018-06" db="EMBL/GenBank/DDBJ databases">
        <title>Complete genome of Desulfovibrio indonesiensis P37SLT.</title>
        <authorList>
            <person name="Crispim J.S."/>
            <person name="Vidigal P.M.P."/>
            <person name="Silva L.C.F."/>
            <person name="Laguardia C.N."/>
            <person name="Araujo L.C."/>
            <person name="Dias R.S."/>
            <person name="Sousa M.P."/>
            <person name="Paula S.O."/>
            <person name="Silva C."/>
        </authorList>
    </citation>
    <scope>NUCLEOTIDE SEQUENCE [LARGE SCALE GENOMIC DNA]</scope>
    <source>
        <strain evidence="3 4">P37SLT</strain>
    </source>
</reference>
<dbReference type="Pfam" id="PF13690">
    <property type="entry name" value="CheX"/>
    <property type="match status" value="1"/>
</dbReference>
<dbReference type="SUPFAM" id="SSF103039">
    <property type="entry name" value="CheC-like"/>
    <property type="match status" value="1"/>
</dbReference>
<accession>A0A7M3MDX2</accession>
<dbReference type="EMBL" id="QMIE01000009">
    <property type="protein sequence ID" value="TVM16895.1"/>
    <property type="molecule type" value="Genomic_DNA"/>
</dbReference>
<organism evidence="3 4">
    <name type="scientific">Oceanidesulfovibrio indonesiensis</name>
    <dbReference type="NCBI Taxonomy" id="54767"/>
    <lineage>
        <taxon>Bacteria</taxon>
        <taxon>Pseudomonadati</taxon>
        <taxon>Thermodesulfobacteriota</taxon>
        <taxon>Desulfovibrionia</taxon>
        <taxon>Desulfovibrionales</taxon>
        <taxon>Desulfovibrionaceae</taxon>
        <taxon>Oceanidesulfovibrio</taxon>
    </lineage>
</organism>
<evidence type="ECO:0000256" key="1">
    <source>
        <dbReference type="ARBA" id="ARBA00022500"/>
    </source>
</evidence>
<dbReference type="RefSeq" id="WP_144303239.1">
    <property type="nucleotide sequence ID" value="NZ_QMIE01000009.1"/>
</dbReference>
<keyword evidence="1" id="KW-0145">Chemotaxis</keyword>
<evidence type="ECO:0000313" key="4">
    <source>
        <dbReference type="Proteomes" id="UP000448292"/>
    </source>
</evidence>
<feature type="domain" description="Chemotaxis phosphatase CheX-like" evidence="2">
    <location>
        <begin position="56"/>
        <end position="154"/>
    </location>
</feature>
<dbReference type="OrthoDB" id="9790435at2"/>
<evidence type="ECO:0000259" key="2">
    <source>
        <dbReference type="Pfam" id="PF13690"/>
    </source>
</evidence>
<dbReference type="AlphaFoldDB" id="A0A7M3MDX2"/>
<dbReference type="Proteomes" id="UP000448292">
    <property type="component" value="Unassembled WGS sequence"/>
</dbReference>
<dbReference type="Gene3D" id="3.40.1550.10">
    <property type="entry name" value="CheC-like"/>
    <property type="match status" value="1"/>
</dbReference>
<gene>
    <name evidence="3" type="ORF">DPQ33_10830</name>
</gene>
<name>A0A7M3MDX2_9BACT</name>
<protein>
    <submittedName>
        <fullName evidence="3">Chemotaxis protein CheX</fullName>
    </submittedName>
</protein>
<dbReference type="InterPro" id="IPR028051">
    <property type="entry name" value="CheX-like_dom"/>
</dbReference>